<organism evidence="7 8">
    <name type="scientific">Lophiostoma macrostomum CBS 122681</name>
    <dbReference type="NCBI Taxonomy" id="1314788"/>
    <lineage>
        <taxon>Eukaryota</taxon>
        <taxon>Fungi</taxon>
        <taxon>Dikarya</taxon>
        <taxon>Ascomycota</taxon>
        <taxon>Pezizomycotina</taxon>
        <taxon>Dothideomycetes</taxon>
        <taxon>Pleosporomycetidae</taxon>
        <taxon>Pleosporales</taxon>
        <taxon>Lophiostomataceae</taxon>
        <taxon>Lophiostoma</taxon>
    </lineage>
</organism>
<gene>
    <name evidence="7" type="ORF">K491DRAFT_710536</name>
</gene>
<evidence type="ECO:0000256" key="3">
    <source>
        <dbReference type="ARBA" id="ARBA00010707"/>
    </source>
</evidence>
<dbReference type="InterPro" id="IPR024758">
    <property type="entry name" value="Inp1"/>
</dbReference>
<feature type="compositionally biased region" description="Polar residues" evidence="6">
    <location>
        <begin position="62"/>
        <end position="73"/>
    </location>
</feature>
<keyword evidence="8" id="KW-1185">Reference proteome</keyword>
<comment type="similarity">
    <text evidence="3">Belongs to the INP1 family.</text>
</comment>
<evidence type="ECO:0000256" key="6">
    <source>
        <dbReference type="SAM" id="MobiDB-lite"/>
    </source>
</evidence>
<evidence type="ECO:0000256" key="2">
    <source>
        <dbReference type="ARBA" id="ARBA00004421"/>
    </source>
</evidence>
<keyword evidence="5" id="KW-0472">Membrane</keyword>
<comment type="function">
    <text evidence="1">Required for peroxisome inheritance.</text>
</comment>
<evidence type="ECO:0000313" key="8">
    <source>
        <dbReference type="Proteomes" id="UP000799324"/>
    </source>
</evidence>
<dbReference type="Proteomes" id="UP000799324">
    <property type="component" value="Unassembled WGS sequence"/>
</dbReference>
<accession>A0A6A6TNR0</accession>
<feature type="region of interest" description="Disordered" evidence="6">
    <location>
        <begin position="193"/>
        <end position="458"/>
    </location>
</feature>
<evidence type="ECO:0000256" key="1">
    <source>
        <dbReference type="ARBA" id="ARBA00003594"/>
    </source>
</evidence>
<dbReference type="OrthoDB" id="4097008at2759"/>
<dbReference type="GO" id="GO:0045033">
    <property type="term" value="P:peroxisome inheritance"/>
    <property type="evidence" value="ECO:0007669"/>
    <property type="project" value="InterPro"/>
</dbReference>
<comment type="subcellular location">
    <subcellularLocation>
        <location evidence="2">Peroxisome membrane</location>
        <topology evidence="2">Peripheral membrane protein</topology>
    </subcellularLocation>
</comment>
<proteinExistence type="inferred from homology"/>
<evidence type="ECO:0000256" key="5">
    <source>
        <dbReference type="ARBA" id="ARBA00023136"/>
    </source>
</evidence>
<reference evidence="7" key="1">
    <citation type="journal article" date="2020" name="Stud. Mycol.">
        <title>101 Dothideomycetes genomes: a test case for predicting lifestyles and emergence of pathogens.</title>
        <authorList>
            <person name="Haridas S."/>
            <person name="Albert R."/>
            <person name="Binder M."/>
            <person name="Bloem J."/>
            <person name="Labutti K."/>
            <person name="Salamov A."/>
            <person name="Andreopoulos B."/>
            <person name="Baker S."/>
            <person name="Barry K."/>
            <person name="Bills G."/>
            <person name="Bluhm B."/>
            <person name="Cannon C."/>
            <person name="Castanera R."/>
            <person name="Culley D."/>
            <person name="Daum C."/>
            <person name="Ezra D."/>
            <person name="Gonzalez J."/>
            <person name="Henrissat B."/>
            <person name="Kuo A."/>
            <person name="Liang C."/>
            <person name="Lipzen A."/>
            <person name="Lutzoni F."/>
            <person name="Magnuson J."/>
            <person name="Mondo S."/>
            <person name="Nolan M."/>
            <person name="Ohm R."/>
            <person name="Pangilinan J."/>
            <person name="Park H.-J."/>
            <person name="Ramirez L."/>
            <person name="Alfaro M."/>
            <person name="Sun H."/>
            <person name="Tritt A."/>
            <person name="Yoshinaga Y."/>
            <person name="Zwiers L.-H."/>
            <person name="Turgeon B."/>
            <person name="Goodwin S."/>
            <person name="Spatafora J."/>
            <person name="Crous P."/>
            <person name="Grigoriev I."/>
        </authorList>
    </citation>
    <scope>NUCLEOTIDE SEQUENCE</scope>
    <source>
        <strain evidence="7">CBS 122681</strain>
    </source>
</reference>
<evidence type="ECO:0000313" key="7">
    <source>
        <dbReference type="EMBL" id="KAF2661695.1"/>
    </source>
</evidence>
<feature type="region of interest" description="Disordered" evidence="6">
    <location>
        <begin position="62"/>
        <end position="91"/>
    </location>
</feature>
<feature type="compositionally biased region" description="Low complexity" evidence="6">
    <location>
        <begin position="414"/>
        <end position="428"/>
    </location>
</feature>
<dbReference type="GO" id="GO:0005780">
    <property type="term" value="C:extrinsic component of intraperoxisomal membrane"/>
    <property type="evidence" value="ECO:0007669"/>
    <property type="project" value="InterPro"/>
</dbReference>
<dbReference type="AlphaFoldDB" id="A0A6A6TNR0"/>
<feature type="compositionally biased region" description="Basic and acidic residues" evidence="6">
    <location>
        <begin position="208"/>
        <end position="228"/>
    </location>
</feature>
<evidence type="ECO:0000256" key="4">
    <source>
        <dbReference type="ARBA" id="ARBA00021397"/>
    </source>
</evidence>
<sequence>MSSPAASRTAEHAPPPASSNPGIRRSFTLPAKTTNRPRPSAPASSDGIETLFTHTSTKIVSFNASSPKKTASPSRRRGGDSASDAPNTIPWTSSTERTLAVGVLRIYRVTSSNVSFLNSGNLLHTIFPRSQCWCVDGECEFVLRIRQDSYYRIELPYGSEEDKVKIEDFKNVLSQVLQYERTQCPFARRFEVAVPERPKTPPRRRTNKPPEKAKKWLFDKTWVPERGPRPTTPVMEGSDSANISSYEEDDRSSINTDATGSVREESPPMIEATPPKATPRKAVPPSVLERVRTFQENRSVSVPTGVGSGHLPSVVGAPQEEEKEAQRREQVEEPVETLSHISSADSFYSIETSTERTPSPPFQDAEAELADPWLSEPEPQPERGEKRGRERHRRGISEVTVRAPSSEPTEDSLPHTPTTAEHQTTTPTIDVHASSPPSTPPLISDSEEDSVESPMLDIRTPPDAIRMKRLTGASQRRAFSPMPHPQNIFRPQARVPGKQFTAALVRKTCELLLGPPAHLVTIMLNIAAKISDGVFGFNTYRVRQSGEKIPCSWESSDEDEWEEDDFGIPLGNLEGSTLRRRAFNGELD</sequence>
<name>A0A6A6TNR0_9PLEO</name>
<dbReference type="EMBL" id="MU004292">
    <property type="protein sequence ID" value="KAF2661695.1"/>
    <property type="molecule type" value="Genomic_DNA"/>
</dbReference>
<feature type="compositionally biased region" description="Polar residues" evidence="6">
    <location>
        <begin position="339"/>
        <end position="357"/>
    </location>
</feature>
<feature type="region of interest" description="Disordered" evidence="6">
    <location>
        <begin position="1"/>
        <end position="49"/>
    </location>
</feature>
<protein>
    <recommendedName>
        <fullName evidence="4">Inheritance of peroxisomes protein 1</fullName>
    </recommendedName>
</protein>
<dbReference type="Pfam" id="PF12634">
    <property type="entry name" value="Inp1"/>
    <property type="match status" value="1"/>
</dbReference>